<dbReference type="InterPro" id="IPR021474">
    <property type="entry name" value="DUF3127"/>
</dbReference>
<dbReference type="Pfam" id="PF11325">
    <property type="entry name" value="DUF3127"/>
    <property type="match status" value="1"/>
</dbReference>
<feature type="compositionally biased region" description="Low complexity" evidence="1">
    <location>
        <begin position="89"/>
        <end position="106"/>
    </location>
</feature>
<name>A0A8S5RPR3_9VIRU</name>
<proteinExistence type="predicted"/>
<evidence type="ECO:0000313" key="2">
    <source>
        <dbReference type="EMBL" id="DAE33004.1"/>
    </source>
</evidence>
<dbReference type="EMBL" id="BK059131">
    <property type="protein sequence ID" value="DAE33004.1"/>
    <property type="molecule type" value="Genomic_DNA"/>
</dbReference>
<evidence type="ECO:0000256" key="1">
    <source>
        <dbReference type="SAM" id="MobiDB-lite"/>
    </source>
</evidence>
<accession>A0A8S5RPR3</accession>
<organism evidence="2">
    <name type="scientific">virus sp. ctoYX9</name>
    <dbReference type="NCBI Taxonomy" id="2825822"/>
    <lineage>
        <taxon>Viruses</taxon>
    </lineage>
</organism>
<protein>
    <recommendedName>
        <fullName evidence="3">DUF3127 domain-containing protein</fullName>
    </recommendedName>
</protein>
<evidence type="ECO:0008006" key="3">
    <source>
        <dbReference type="Google" id="ProtNLM"/>
    </source>
</evidence>
<feature type="region of interest" description="Disordered" evidence="1">
    <location>
        <begin position="89"/>
        <end position="117"/>
    </location>
</feature>
<reference evidence="2" key="1">
    <citation type="journal article" date="2021" name="Proc. Natl. Acad. Sci. U.S.A.">
        <title>A Catalog of Tens of Thousands of Viruses from Human Metagenomes Reveals Hidden Associations with Chronic Diseases.</title>
        <authorList>
            <person name="Tisza M.J."/>
            <person name="Buck C.B."/>
        </authorList>
    </citation>
    <scope>NUCLEOTIDE SEQUENCE</scope>
    <source>
        <strain evidence="2">CtoYX9</strain>
    </source>
</reference>
<sequence length="117" mass="13151">MEIKGRVVANLGVQKGRSKAGNEWSKATVVVEYGDQYPKKIALDNMKNADSFGALEVGTEGTFHIEVESREFNGRWYTSVNCWKWETTQQAPAQPVQQPVYQQTQAPKDDMGDPLPF</sequence>